<organism evidence="1 2">
    <name type="scientific">Planomonospora parontospora</name>
    <dbReference type="NCBI Taxonomy" id="58119"/>
    <lineage>
        <taxon>Bacteria</taxon>
        <taxon>Bacillati</taxon>
        <taxon>Actinomycetota</taxon>
        <taxon>Actinomycetes</taxon>
        <taxon>Streptosporangiales</taxon>
        <taxon>Streptosporangiaceae</taxon>
        <taxon>Planomonospora</taxon>
    </lineage>
</organism>
<dbReference type="RefSeq" id="WP_191897547.1">
    <property type="nucleotide sequence ID" value="NZ_BMQD01000023.1"/>
</dbReference>
<reference evidence="1" key="1">
    <citation type="journal article" date="2014" name="Int. J. Syst. Evol. Microbiol.">
        <title>Complete genome sequence of Corynebacterium casei LMG S-19264T (=DSM 44701T), isolated from a smear-ripened cheese.</title>
        <authorList>
            <consortium name="US DOE Joint Genome Institute (JGI-PGF)"/>
            <person name="Walter F."/>
            <person name="Albersmeier A."/>
            <person name="Kalinowski J."/>
            <person name="Ruckert C."/>
        </authorList>
    </citation>
    <scope>NUCLEOTIDE SEQUENCE</scope>
    <source>
        <strain evidence="1">JCM 3093</strain>
    </source>
</reference>
<evidence type="ECO:0000313" key="2">
    <source>
        <dbReference type="Proteomes" id="UP000627984"/>
    </source>
</evidence>
<gene>
    <name evidence="1" type="ORF">GCM10010126_57490</name>
</gene>
<dbReference type="EMBL" id="BMQD01000023">
    <property type="protein sequence ID" value="GGK90535.1"/>
    <property type="molecule type" value="Genomic_DNA"/>
</dbReference>
<comment type="caution">
    <text evidence="1">The sequence shown here is derived from an EMBL/GenBank/DDBJ whole genome shotgun (WGS) entry which is preliminary data.</text>
</comment>
<name>A0AA37F775_9ACTN</name>
<sequence length="183" mass="19667">MSGGSYNYLGDRAHARDLVVIPVELEEMARRLADIPGAEAARSATTAVIKQLKGAANIAESLAGVWRAVEWNDSGDGHAGQVPDALAAYAAAHPARAHGEVRPGQVWADRYPGNRGRTIHIDQTDERYAYATVVTNADFTQEHLDADRTSCRDMRGTTTRILLSGVKRGYRLVAAPDQQGSGA</sequence>
<reference evidence="1" key="2">
    <citation type="submission" date="2022-09" db="EMBL/GenBank/DDBJ databases">
        <authorList>
            <person name="Sun Q."/>
            <person name="Ohkuma M."/>
        </authorList>
    </citation>
    <scope>NUCLEOTIDE SEQUENCE</scope>
    <source>
        <strain evidence="1">JCM 3093</strain>
    </source>
</reference>
<evidence type="ECO:0000313" key="1">
    <source>
        <dbReference type="EMBL" id="GGK90535.1"/>
    </source>
</evidence>
<proteinExistence type="predicted"/>
<accession>A0AA37F775</accession>
<dbReference type="AlphaFoldDB" id="A0AA37F775"/>
<dbReference type="Proteomes" id="UP000627984">
    <property type="component" value="Unassembled WGS sequence"/>
</dbReference>
<protein>
    <submittedName>
        <fullName evidence="1">Uncharacterized protein</fullName>
    </submittedName>
</protein>